<dbReference type="AlphaFoldDB" id="A0A1I3LN70"/>
<protein>
    <submittedName>
        <fullName evidence="1">DNase/tRNase domain of colicin-like bacteriocin</fullName>
    </submittedName>
</protein>
<dbReference type="EMBL" id="FORI01000007">
    <property type="protein sequence ID" value="SFI86143.1"/>
    <property type="molecule type" value="Genomic_DNA"/>
</dbReference>
<accession>A0A1I3LN70</accession>
<sequence>MKKNISNRIIAFFLLLLFELNLCFSATYSGTSYSGKQNTPVTYAGTPIEPFEYDGELLYPISYSGSVINGVYYEGIDLTNYKITTLKITGKETDADIFNESVPAEYRVNWKKVLGKYAVGTTVIVITGVVSLCSGTIPLATAGYIAAGAFKGAITGSIIGGAVDAFISGTLSFIKGNPKEQIFKEAIEASADGFMWGAITGAVAGGFKSAKELSKGIPVLNSKGKIQYVIDSSTNQVYLAKGSELKGQVFNVKDKAGNYKFFYDKNNSLYNFDGKLVADKWYQKNSGIISNKKTNQIIGYIDTKGNLNIDDDIYIALKNDIHSVPYKPEKELNKFNIHRETGVSYHKKIVKDIDGVQYEGMFPIFETPFEAQIPTNLYYATDKKQFEESTRQICKLLESKPKLKKQFTNEQLKQIYNLETPSGFTWHHTEDPGRMQLVNTKVHADTKHTGGRYIWGGGKSKRR</sequence>
<gene>
    <name evidence="1" type="ORF">SAMN04487775_10792</name>
</gene>
<evidence type="ECO:0000313" key="2">
    <source>
        <dbReference type="Proteomes" id="UP000182737"/>
    </source>
</evidence>
<name>A0A1I3LN70_9SPIR</name>
<proteinExistence type="predicted"/>
<dbReference type="RefSeq" id="WP_074932305.1">
    <property type="nucleotide sequence ID" value="NZ_FORI01000007.1"/>
</dbReference>
<keyword evidence="2" id="KW-1185">Reference proteome</keyword>
<dbReference type="Proteomes" id="UP000182737">
    <property type="component" value="Unassembled WGS sequence"/>
</dbReference>
<dbReference type="Pfam" id="PF12639">
    <property type="entry name" value="Colicin-DNase"/>
    <property type="match status" value="1"/>
</dbReference>
<organism evidence="1 2">
    <name type="scientific">Treponema bryantii</name>
    <dbReference type="NCBI Taxonomy" id="163"/>
    <lineage>
        <taxon>Bacteria</taxon>
        <taxon>Pseudomonadati</taxon>
        <taxon>Spirochaetota</taxon>
        <taxon>Spirochaetia</taxon>
        <taxon>Spirochaetales</taxon>
        <taxon>Treponemataceae</taxon>
        <taxon>Treponema</taxon>
    </lineage>
</organism>
<dbReference type="OrthoDB" id="603864at2"/>
<evidence type="ECO:0000313" key="1">
    <source>
        <dbReference type="EMBL" id="SFI86143.1"/>
    </source>
</evidence>
<reference evidence="2" key="1">
    <citation type="submission" date="2016-10" db="EMBL/GenBank/DDBJ databases">
        <authorList>
            <person name="Varghese N."/>
            <person name="Submissions S."/>
        </authorList>
    </citation>
    <scope>NUCLEOTIDE SEQUENCE [LARGE SCALE GENOMIC DNA]</scope>
    <source>
        <strain evidence="2">XBD1002</strain>
    </source>
</reference>